<keyword evidence="4" id="KW-1185">Reference proteome</keyword>
<dbReference type="Gene3D" id="2.20.200.10">
    <property type="entry name" value="Outer membrane efflux proteins (OEP)"/>
    <property type="match status" value="1"/>
</dbReference>
<keyword evidence="2" id="KW-0449">Lipoprotein</keyword>
<proteinExistence type="inferred from homology"/>
<dbReference type="PROSITE" id="PS51257">
    <property type="entry name" value="PROKAR_LIPOPROTEIN"/>
    <property type="match status" value="1"/>
</dbReference>
<dbReference type="SUPFAM" id="SSF56954">
    <property type="entry name" value="Outer membrane efflux proteins (OEP)"/>
    <property type="match status" value="1"/>
</dbReference>
<feature type="chain" id="PRO_5044983572" evidence="2">
    <location>
        <begin position="20"/>
        <end position="476"/>
    </location>
</feature>
<reference evidence="3 4" key="1">
    <citation type="submission" date="2024-05" db="EMBL/GenBank/DDBJ databases">
        <authorList>
            <person name="De Oliveira J.P."/>
            <person name="Noriler S.A."/>
            <person name="De Oliveira A.G."/>
            <person name="Sipoli D.S."/>
        </authorList>
    </citation>
    <scope>NUCLEOTIDE SEQUENCE [LARGE SCALE GENOMIC DNA]</scope>
    <source>
        <strain evidence="3 4">LABIM192</strain>
    </source>
</reference>
<dbReference type="RefSeq" id="WP_347949965.1">
    <property type="nucleotide sequence ID" value="NZ_JBDXMI010000001.1"/>
</dbReference>
<dbReference type="Gene3D" id="1.20.1600.10">
    <property type="entry name" value="Outer membrane efflux proteins (OEP)"/>
    <property type="match status" value="1"/>
</dbReference>
<keyword evidence="2" id="KW-0564">Palmitate</keyword>
<dbReference type="InterPro" id="IPR010131">
    <property type="entry name" value="MdtP/NodT-like"/>
</dbReference>
<accession>A0ABV0IWG9</accession>
<organism evidence="3 4">
    <name type="scientific">Chromobacterium phragmitis</name>
    <dbReference type="NCBI Taxonomy" id="2202141"/>
    <lineage>
        <taxon>Bacteria</taxon>
        <taxon>Pseudomonadati</taxon>
        <taxon>Pseudomonadota</taxon>
        <taxon>Betaproteobacteria</taxon>
        <taxon>Neisseriales</taxon>
        <taxon>Chromobacteriaceae</taxon>
        <taxon>Chromobacterium</taxon>
    </lineage>
</organism>
<dbReference type="Proteomes" id="UP001462502">
    <property type="component" value="Unassembled WGS sequence"/>
</dbReference>
<comment type="caution">
    <text evidence="3">The sequence shown here is derived from an EMBL/GenBank/DDBJ whole genome shotgun (WGS) entry which is preliminary data.</text>
</comment>
<name>A0ABV0IWG9_9NEIS</name>
<keyword evidence="2" id="KW-0472">Membrane</keyword>
<feature type="signal peptide" evidence="2">
    <location>
        <begin position="1"/>
        <end position="19"/>
    </location>
</feature>
<comment type="subcellular location">
    <subcellularLocation>
        <location evidence="2">Cell membrane</location>
        <topology evidence="2">Lipid-anchor</topology>
    </subcellularLocation>
</comment>
<dbReference type="InterPro" id="IPR003423">
    <property type="entry name" value="OMP_efflux"/>
</dbReference>
<keyword evidence="2" id="KW-0812">Transmembrane</keyword>
<keyword evidence="2" id="KW-0732">Signal</keyword>
<dbReference type="NCBIfam" id="TIGR01845">
    <property type="entry name" value="outer_NodT"/>
    <property type="match status" value="1"/>
</dbReference>
<gene>
    <name evidence="3" type="ORF">ABI908_16030</name>
</gene>
<evidence type="ECO:0000256" key="2">
    <source>
        <dbReference type="RuleBase" id="RU362097"/>
    </source>
</evidence>
<protein>
    <submittedName>
        <fullName evidence="3">Efflux transporter outer membrane subunit</fullName>
    </submittedName>
</protein>
<evidence type="ECO:0000313" key="3">
    <source>
        <dbReference type="EMBL" id="MEO9385609.1"/>
    </source>
</evidence>
<dbReference type="Pfam" id="PF02321">
    <property type="entry name" value="OEP"/>
    <property type="match status" value="2"/>
</dbReference>
<comment type="similarity">
    <text evidence="1 2">Belongs to the outer membrane factor (OMF) (TC 1.B.17) family.</text>
</comment>
<dbReference type="PANTHER" id="PTHR30203">
    <property type="entry name" value="OUTER MEMBRANE CATION EFFLUX PROTEIN"/>
    <property type="match status" value="1"/>
</dbReference>
<evidence type="ECO:0000313" key="4">
    <source>
        <dbReference type="Proteomes" id="UP001462502"/>
    </source>
</evidence>
<sequence length="476" mass="50659">MLKRALIPVAVALALSACAVGPDYSRPKVELPAAQAGAQAPAVDADWWKRFDDPTLNQLIEEAVKGNLDLQAAAARVEQAAAQAGIARAALLPALNANAGYQRGRSSRELANPASPLISDARSANLAASWELDLWGKLRRGNEAARAGYQASRYDRDAAQLALSAQVAQTYFQMRALDAQLDIAKRTLQSREESLKLQTKRFHGGLISELDQRQAEVEAASARASVPQIARSLEQTETALGVLLGHSPKQLAEGGLVRGKDINSLASPPDVPADLPSSLLERRPDVASSEQQLIAANARIGVAKAAYFPSISLTGALGSQSLSLDSLFTGPTRTWSFAGNLAAPIFNFGATGYNVDAATAGQKQALAQYQKTVQSAFKDALDSLAANGAARDILQAQTTQVTALNRTLKLAGLRYDNGYASYLDVLDAQRNSFQAELNLINAKLDKLNATIGVYKALGGGWEGQRCTRYWVTSSST</sequence>
<evidence type="ECO:0000256" key="1">
    <source>
        <dbReference type="ARBA" id="ARBA00007613"/>
    </source>
</evidence>
<keyword evidence="2" id="KW-1134">Transmembrane beta strand</keyword>
<dbReference type="EMBL" id="JBDXMI010000001">
    <property type="protein sequence ID" value="MEO9385609.1"/>
    <property type="molecule type" value="Genomic_DNA"/>
</dbReference>